<name>A0A7M1LF04_9BACT</name>
<keyword evidence="1" id="KW-0812">Transmembrane</keyword>
<keyword evidence="1" id="KW-0472">Membrane</keyword>
<evidence type="ECO:0000313" key="3">
    <source>
        <dbReference type="Proteomes" id="UP000594749"/>
    </source>
</evidence>
<dbReference type="RefSeq" id="WP_161632383.1">
    <property type="nucleotide sequence ID" value="NZ_CP053842.1"/>
</dbReference>
<evidence type="ECO:0000256" key="1">
    <source>
        <dbReference type="SAM" id="Phobius"/>
    </source>
</evidence>
<sequence length="45" mass="5237">MILLTLTIITKIIIIYLLIDLIIFLKSSYPKSDNLNNMNSKEIKQ</sequence>
<protein>
    <submittedName>
        <fullName evidence="2">Uncharacterized protein</fullName>
    </submittedName>
</protein>
<gene>
    <name evidence="2" type="ORF">IMC76_08020</name>
</gene>
<reference evidence="2 3" key="1">
    <citation type="submission" date="2020-10" db="EMBL/GenBank/DDBJ databases">
        <title>Campylobacter and Helicobacter PacBio genomes.</title>
        <authorList>
            <person name="Lane C."/>
        </authorList>
    </citation>
    <scope>NUCLEOTIDE SEQUENCE [LARGE SCALE GENOMIC DNA]</scope>
    <source>
        <strain evidence="2 3">2016D-0077</strain>
    </source>
</reference>
<evidence type="ECO:0000313" key="2">
    <source>
        <dbReference type="EMBL" id="QOQ87147.1"/>
    </source>
</evidence>
<accession>A0A7M1LF04</accession>
<dbReference type="AlphaFoldDB" id="A0A7M1LF04"/>
<dbReference type="EMBL" id="CP063078">
    <property type="protein sequence ID" value="QOQ87147.1"/>
    <property type="molecule type" value="Genomic_DNA"/>
</dbReference>
<keyword evidence="3" id="KW-1185">Reference proteome</keyword>
<proteinExistence type="predicted"/>
<organism evidence="2 3">
    <name type="scientific">Campylobacter corcagiensis</name>
    <dbReference type="NCBI Taxonomy" id="1448857"/>
    <lineage>
        <taxon>Bacteria</taxon>
        <taxon>Pseudomonadati</taxon>
        <taxon>Campylobacterota</taxon>
        <taxon>Epsilonproteobacteria</taxon>
        <taxon>Campylobacterales</taxon>
        <taxon>Campylobacteraceae</taxon>
        <taxon>Campylobacter</taxon>
    </lineage>
</organism>
<feature type="transmembrane region" description="Helical" evidence="1">
    <location>
        <begin position="6"/>
        <end position="25"/>
    </location>
</feature>
<keyword evidence="1" id="KW-1133">Transmembrane helix</keyword>
<dbReference type="Proteomes" id="UP000594749">
    <property type="component" value="Chromosome"/>
</dbReference>